<gene>
    <name evidence="4" type="ORF">V6U78_02420</name>
</gene>
<proteinExistence type="inferred from homology"/>
<name>A0ABW8PUE1_9GAMM</name>
<keyword evidence="2 4" id="KW-0378">Hydrolase</keyword>
<dbReference type="RefSeq" id="WP_405336825.1">
    <property type="nucleotide sequence ID" value="NZ_JBANFI010000001.1"/>
</dbReference>
<protein>
    <submittedName>
        <fullName evidence="4">Alpha/beta hydrolase</fullName>
    </submittedName>
</protein>
<organism evidence="4 5">
    <name type="scientific">Marinospirillum alkalitolerans</name>
    <dbReference type="NCBI Taxonomy" id="3123374"/>
    <lineage>
        <taxon>Bacteria</taxon>
        <taxon>Pseudomonadati</taxon>
        <taxon>Pseudomonadota</taxon>
        <taxon>Gammaproteobacteria</taxon>
        <taxon>Oceanospirillales</taxon>
        <taxon>Oceanospirillaceae</taxon>
        <taxon>Marinospirillum</taxon>
    </lineage>
</organism>
<dbReference type="SUPFAM" id="SSF53474">
    <property type="entry name" value="alpha/beta-Hydrolases"/>
    <property type="match status" value="1"/>
</dbReference>
<reference evidence="4 5" key="1">
    <citation type="submission" date="2024-02" db="EMBL/GenBank/DDBJ databases">
        <title>Marinospirillum sp. MEB 164 isolated from Lonar lake sediment.</title>
        <authorList>
            <person name="Joshi A."/>
            <person name="Thite S."/>
        </authorList>
    </citation>
    <scope>NUCLEOTIDE SEQUENCE [LARGE SCALE GENOMIC DNA]</scope>
    <source>
        <strain evidence="4 5">MEB164</strain>
    </source>
</reference>
<dbReference type="PANTHER" id="PTHR43798">
    <property type="entry name" value="MONOACYLGLYCEROL LIPASE"/>
    <property type="match status" value="1"/>
</dbReference>
<keyword evidence="5" id="KW-1185">Reference proteome</keyword>
<comment type="similarity">
    <text evidence="1">Belongs to the AB hydrolase superfamily.</text>
</comment>
<evidence type="ECO:0000259" key="3">
    <source>
        <dbReference type="Pfam" id="PF00561"/>
    </source>
</evidence>
<dbReference type="PRINTS" id="PR00111">
    <property type="entry name" value="ABHYDROLASE"/>
</dbReference>
<dbReference type="InterPro" id="IPR000073">
    <property type="entry name" value="AB_hydrolase_1"/>
</dbReference>
<accession>A0ABW8PUE1</accession>
<dbReference type="InterPro" id="IPR029058">
    <property type="entry name" value="AB_hydrolase_fold"/>
</dbReference>
<evidence type="ECO:0000256" key="1">
    <source>
        <dbReference type="ARBA" id="ARBA00008645"/>
    </source>
</evidence>
<evidence type="ECO:0000313" key="5">
    <source>
        <dbReference type="Proteomes" id="UP001621714"/>
    </source>
</evidence>
<sequence length="310" mass="33727">MDKSLRRATSSLQPCPDGARACAWSVNGLKLQGLVWGDPVHPPLLALHGWLDNALSFAELAPRLAEAGYQVIAIDWAGHGLSDWRDQACYWHQQDVLDLDALLDQLDALPLPIIAHSMGAGLAGMLAAAAPEKISQLILIDGLGLLSTEPEDSVQQLSQALQAQRKRRARSRTGLHYRDLDAAISARQKGMFPLTEKAAWQLCQRGLRAEEQGWCWSSDPRLLLPSPVRLTEAQNQAYLAQLTQPVTLLAGRQGVFAQGDRLAARVACIPQMHLVWLEGGHHLHLEQASASACAAVILKALKQGQDQPAV</sequence>
<dbReference type="EMBL" id="JBANFI010000001">
    <property type="protein sequence ID" value="MFK7159893.1"/>
    <property type="molecule type" value="Genomic_DNA"/>
</dbReference>
<dbReference type="GO" id="GO:0016787">
    <property type="term" value="F:hydrolase activity"/>
    <property type="evidence" value="ECO:0007669"/>
    <property type="project" value="UniProtKB-KW"/>
</dbReference>
<evidence type="ECO:0000256" key="2">
    <source>
        <dbReference type="ARBA" id="ARBA00022801"/>
    </source>
</evidence>
<comment type="caution">
    <text evidence="4">The sequence shown here is derived from an EMBL/GenBank/DDBJ whole genome shotgun (WGS) entry which is preliminary data.</text>
</comment>
<dbReference type="Pfam" id="PF00561">
    <property type="entry name" value="Abhydrolase_1"/>
    <property type="match status" value="1"/>
</dbReference>
<dbReference type="InterPro" id="IPR050266">
    <property type="entry name" value="AB_hydrolase_sf"/>
</dbReference>
<dbReference type="Proteomes" id="UP001621714">
    <property type="component" value="Unassembled WGS sequence"/>
</dbReference>
<evidence type="ECO:0000313" key="4">
    <source>
        <dbReference type="EMBL" id="MFK7159893.1"/>
    </source>
</evidence>
<dbReference type="Gene3D" id="3.40.50.1820">
    <property type="entry name" value="alpha/beta hydrolase"/>
    <property type="match status" value="1"/>
</dbReference>
<dbReference type="PANTHER" id="PTHR43798:SF14">
    <property type="entry name" value="SERINE HYDROLASE-LIKE PROTEIN DDB_G0286239"/>
    <property type="match status" value="1"/>
</dbReference>
<feature type="domain" description="AB hydrolase-1" evidence="3">
    <location>
        <begin position="42"/>
        <end position="286"/>
    </location>
</feature>